<keyword evidence="6 7" id="KW-0472">Membrane</keyword>
<dbReference type="PANTHER" id="PTHR33452:SF1">
    <property type="entry name" value="INNER MEMBRANE PROTEIN YPHA-RELATED"/>
    <property type="match status" value="1"/>
</dbReference>
<dbReference type="EMBL" id="FOXX01000001">
    <property type="protein sequence ID" value="SFQ15555.1"/>
    <property type="molecule type" value="Genomic_DNA"/>
</dbReference>
<evidence type="ECO:0000256" key="1">
    <source>
        <dbReference type="ARBA" id="ARBA00004651"/>
    </source>
</evidence>
<dbReference type="RefSeq" id="WP_061801933.1">
    <property type="nucleotide sequence ID" value="NZ_FOXX01000001.1"/>
</dbReference>
<dbReference type="Proteomes" id="UP000182762">
    <property type="component" value="Unassembled WGS sequence"/>
</dbReference>
<feature type="transmembrane region" description="Helical" evidence="7">
    <location>
        <begin position="70"/>
        <end position="88"/>
    </location>
</feature>
<proteinExistence type="inferred from homology"/>
<keyword evidence="3" id="KW-1003">Cell membrane</keyword>
<dbReference type="PANTHER" id="PTHR33452">
    <property type="entry name" value="OXIDOREDUCTASE CATD-RELATED"/>
    <property type="match status" value="1"/>
</dbReference>
<keyword evidence="5 7" id="KW-1133">Transmembrane helix</keyword>
<keyword evidence="9" id="KW-1185">Reference proteome</keyword>
<reference evidence="8 9" key="1">
    <citation type="submission" date="2016-10" db="EMBL/GenBank/DDBJ databases">
        <authorList>
            <person name="Varghese N."/>
            <person name="Submissions S."/>
        </authorList>
    </citation>
    <scope>NUCLEOTIDE SEQUENCE [LARGE SCALE GENOMIC DNA]</scope>
    <source>
        <strain evidence="8 9">DSM 13796</strain>
    </source>
</reference>
<evidence type="ECO:0000313" key="9">
    <source>
        <dbReference type="Proteomes" id="UP000182762"/>
    </source>
</evidence>
<sequence length="128" mass="13686">MTGYRVGSALLRVFLGITFFIHGLQKFQGGIENTVAFFESVGFPGFSAYVVATIELVGGILMVLGVGTRIIAALFFFVLAGAILKVKLSAGFVGGYEVDLALLVIAVHLAIVKNTAFSLENLWAKKEK</sequence>
<feature type="transmembrane region" description="Helical" evidence="7">
    <location>
        <begin position="36"/>
        <end position="64"/>
    </location>
</feature>
<feature type="transmembrane region" description="Helical" evidence="7">
    <location>
        <begin position="6"/>
        <end position="24"/>
    </location>
</feature>
<keyword evidence="4 7" id="KW-0812">Transmembrane</keyword>
<evidence type="ECO:0000256" key="5">
    <source>
        <dbReference type="ARBA" id="ARBA00022989"/>
    </source>
</evidence>
<evidence type="ECO:0000256" key="6">
    <source>
        <dbReference type="ARBA" id="ARBA00023136"/>
    </source>
</evidence>
<comment type="similarity">
    <text evidence="2">Belongs to the DoxX family.</text>
</comment>
<evidence type="ECO:0000256" key="7">
    <source>
        <dbReference type="SAM" id="Phobius"/>
    </source>
</evidence>
<dbReference type="Pfam" id="PF07681">
    <property type="entry name" value="DoxX"/>
    <property type="match status" value="1"/>
</dbReference>
<feature type="transmembrane region" description="Helical" evidence="7">
    <location>
        <begin position="100"/>
        <end position="119"/>
    </location>
</feature>
<comment type="caution">
    <text evidence="8">The sequence shown here is derived from an EMBL/GenBank/DDBJ whole genome shotgun (WGS) entry which is preliminary data.</text>
</comment>
<comment type="subcellular location">
    <subcellularLocation>
        <location evidence="1">Cell membrane</location>
        <topology evidence="1">Multi-pass membrane protein</topology>
    </subcellularLocation>
</comment>
<evidence type="ECO:0000313" key="8">
    <source>
        <dbReference type="EMBL" id="SFQ15555.1"/>
    </source>
</evidence>
<dbReference type="InterPro" id="IPR032808">
    <property type="entry name" value="DoxX"/>
</dbReference>
<accession>A0A1I5W741</accession>
<dbReference type="GeneID" id="93709201"/>
<dbReference type="InterPro" id="IPR051907">
    <property type="entry name" value="DoxX-like_oxidoreductase"/>
</dbReference>
<evidence type="ECO:0000256" key="4">
    <source>
        <dbReference type="ARBA" id="ARBA00022692"/>
    </source>
</evidence>
<organism evidence="8 9">
    <name type="scientific">Priestia endophytica DSM 13796</name>
    <dbReference type="NCBI Taxonomy" id="1121089"/>
    <lineage>
        <taxon>Bacteria</taxon>
        <taxon>Bacillati</taxon>
        <taxon>Bacillota</taxon>
        <taxon>Bacilli</taxon>
        <taxon>Bacillales</taxon>
        <taxon>Bacillaceae</taxon>
        <taxon>Priestia</taxon>
    </lineage>
</organism>
<name>A0A1I5W741_9BACI</name>
<evidence type="ECO:0000256" key="3">
    <source>
        <dbReference type="ARBA" id="ARBA00022475"/>
    </source>
</evidence>
<protein>
    <submittedName>
        <fullName evidence="8">Uncharacterized membrane protein YphA, DoxX/SURF4 family</fullName>
    </submittedName>
</protein>
<evidence type="ECO:0000256" key="2">
    <source>
        <dbReference type="ARBA" id="ARBA00006679"/>
    </source>
</evidence>
<gene>
    <name evidence="8" type="ORF">SAMN02745910_00428</name>
</gene>